<accession>A0A1G6UWS4</accession>
<evidence type="ECO:0000313" key="3">
    <source>
        <dbReference type="EMBL" id="SDD45772.1"/>
    </source>
</evidence>
<organism evidence="3 4">
    <name type="scientific">Bradyrhizobium brasilense</name>
    <dbReference type="NCBI Taxonomy" id="1419277"/>
    <lineage>
        <taxon>Bacteria</taxon>
        <taxon>Pseudomonadati</taxon>
        <taxon>Pseudomonadota</taxon>
        <taxon>Alphaproteobacteria</taxon>
        <taxon>Hyphomicrobiales</taxon>
        <taxon>Nitrobacteraceae</taxon>
        <taxon>Bradyrhizobium</taxon>
    </lineage>
</organism>
<dbReference type="SUPFAM" id="SSF47473">
    <property type="entry name" value="EF-hand"/>
    <property type="match status" value="1"/>
</dbReference>
<protein>
    <submittedName>
        <fullName evidence="3">EF hand</fullName>
    </submittedName>
</protein>
<proteinExistence type="predicted"/>
<dbReference type="SMART" id="SM00054">
    <property type="entry name" value="EFh"/>
    <property type="match status" value="3"/>
</dbReference>
<name>A0A1G6UWS4_9BRAD</name>
<dbReference type="InterPro" id="IPR011992">
    <property type="entry name" value="EF-hand-dom_pair"/>
</dbReference>
<dbReference type="RefSeq" id="WP_092083082.1">
    <property type="nucleotide sequence ID" value="NZ_FMZW01000011.1"/>
</dbReference>
<feature type="signal peptide" evidence="1">
    <location>
        <begin position="1"/>
        <end position="22"/>
    </location>
</feature>
<dbReference type="InterPro" id="IPR002048">
    <property type="entry name" value="EF_hand_dom"/>
</dbReference>
<dbReference type="AlphaFoldDB" id="A0A1G6UWS4"/>
<feature type="domain" description="EF-hand" evidence="2">
    <location>
        <begin position="45"/>
        <end position="80"/>
    </location>
</feature>
<dbReference type="Gene3D" id="1.10.238.10">
    <property type="entry name" value="EF-hand"/>
    <property type="match status" value="2"/>
</dbReference>
<dbReference type="PROSITE" id="PS50222">
    <property type="entry name" value="EF_HAND_2"/>
    <property type="match status" value="2"/>
</dbReference>
<feature type="domain" description="EF-hand" evidence="2">
    <location>
        <begin position="94"/>
        <end position="129"/>
    </location>
</feature>
<dbReference type="PROSITE" id="PS00018">
    <property type="entry name" value="EF_HAND_1"/>
    <property type="match status" value="2"/>
</dbReference>
<feature type="chain" id="PRO_5011437728" evidence="1">
    <location>
        <begin position="23"/>
        <end position="132"/>
    </location>
</feature>
<dbReference type="Pfam" id="PF13202">
    <property type="entry name" value="EF-hand_5"/>
    <property type="match status" value="2"/>
</dbReference>
<dbReference type="InterPro" id="IPR018247">
    <property type="entry name" value="EF_Hand_1_Ca_BS"/>
</dbReference>
<keyword evidence="1" id="KW-0732">Signal</keyword>
<dbReference type="Proteomes" id="UP000199245">
    <property type="component" value="Unassembled WGS sequence"/>
</dbReference>
<dbReference type="EMBL" id="FMZW01000011">
    <property type="protein sequence ID" value="SDD45772.1"/>
    <property type="molecule type" value="Genomic_DNA"/>
</dbReference>
<dbReference type="GO" id="GO:0005509">
    <property type="term" value="F:calcium ion binding"/>
    <property type="evidence" value="ECO:0007669"/>
    <property type="project" value="InterPro"/>
</dbReference>
<sequence length="132" mass="14068">MISRRSFALTLAMAVLSAPALAASGRKGALKMLDPDNDGTVDLAEAKKAAANLFAKLDPDHDGTLDARELRGRLTAKELAAADPDHDGTLTLDEYLAVVEQRFKAADPDNDGTLDAKELNSRAGRALLRLLK</sequence>
<evidence type="ECO:0000256" key="1">
    <source>
        <dbReference type="SAM" id="SignalP"/>
    </source>
</evidence>
<gene>
    <name evidence="3" type="ORF">SAMN05216337_1011119</name>
</gene>
<evidence type="ECO:0000259" key="2">
    <source>
        <dbReference type="PROSITE" id="PS50222"/>
    </source>
</evidence>
<evidence type="ECO:0000313" key="4">
    <source>
        <dbReference type="Proteomes" id="UP000199245"/>
    </source>
</evidence>
<reference evidence="3 4" key="1">
    <citation type="submission" date="2016-10" db="EMBL/GenBank/DDBJ databases">
        <authorList>
            <person name="de Groot N.N."/>
        </authorList>
    </citation>
    <scope>NUCLEOTIDE SEQUENCE [LARGE SCALE GENOMIC DNA]</scope>
    <source>
        <strain evidence="3 4">R5</strain>
    </source>
</reference>